<sequence>MDWFDAHNLARLQFAFTVSFHFIFPSFSIGLASYLAVLNVGHLYTGKAVYLTLFNYWKKIFAVAFGMGVVSGLVMSYQFGTNWSVFSDKAGPVIGPLMGYEVLTAFFLEAGFLGVMLFGRDRVGPKLHCFATLLVAFGTALSAFWILSVNSWMQTPAGYSMNAAGQYIVEDWFAVIFNPSFPYRLVHTVLAAYLTTALVVGAVGAYHLLKFRKHPPTETHGEDSLQAGRTMFSMAMWLIAFVAPLQILAGDMHGLNDVEYQPKKIVVIEGHYETVTPAPLVLFGIPDSKEKKLHYKVEVPYLGSLIVTHKLDGVIQGLNTWPDNEVPPMALPFFAFRIMVGLGMLMLGLAVLGLWQRYKKKLYASPFLHKFSVVMGPAGFVAVVAGWIVTEVGRQPYTIYNLLTTWDSRSPVDAAAVGASLIAFIVVYFALFSMGIYYILVMMRRAPEAGDAHLPVDEPVRAAGMGAGQTINTLTKGA</sequence>
<dbReference type="GO" id="GO:0046872">
    <property type="term" value="F:metal ion binding"/>
    <property type="evidence" value="ECO:0007669"/>
    <property type="project" value="UniProtKB-UniRule"/>
</dbReference>
<dbReference type="PANTHER" id="PTHR30365:SF14">
    <property type="entry name" value="CYTOCHROME BD MENAQUINOL OXIDASE SUBUNIT I-RELATED"/>
    <property type="match status" value="1"/>
</dbReference>
<evidence type="ECO:0000256" key="5">
    <source>
        <dbReference type="ARBA" id="ARBA00022617"/>
    </source>
</evidence>
<evidence type="ECO:0000256" key="8">
    <source>
        <dbReference type="ARBA" id="ARBA00022982"/>
    </source>
</evidence>
<keyword evidence="6 12" id="KW-0812">Transmembrane</keyword>
<dbReference type="PANTHER" id="PTHR30365">
    <property type="entry name" value="CYTOCHROME D UBIQUINOL OXIDASE"/>
    <property type="match status" value="1"/>
</dbReference>
<feature type="transmembrane region" description="Helical" evidence="12">
    <location>
        <begin position="20"/>
        <end position="44"/>
    </location>
</feature>
<evidence type="ECO:0000256" key="3">
    <source>
        <dbReference type="ARBA" id="ARBA00022448"/>
    </source>
</evidence>
<evidence type="ECO:0000256" key="7">
    <source>
        <dbReference type="ARBA" id="ARBA00022723"/>
    </source>
</evidence>
<dbReference type="GO" id="GO:0005886">
    <property type="term" value="C:plasma membrane"/>
    <property type="evidence" value="ECO:0007669"/>
    <property type="project" value="UniProtKB-SubCell"/>
</dbReference>
<comment type="similarity">
    <text evidence="2 12">Belongs to the cytochrome ubiquinol oxidase subunit 1 family.</text>
</comment>
<evidence type="ECO:0000256" key="11">
    <source>
        <dbReference type="ARBA" id="ARBA00023136"/>
    </source>
</evidence>
<feature type="transmembrane region" description="Helical" evidence="12">
    <location>
        <begin position="130"/>
        <end position="153"/>
    </location>
</feature>
<dbReference type="EMBL" id="PVTV01000019">
    <property type="protein sequence ID" value="PRY96107.1"/>
    <property type="molecule type" value="Genomic_DNA"/>
</dbReference>
<dbReference type="RefSeq" id="WP_106228854.1">
    <property type="nucleotide sequence ID" value="NZ_PVTV01000019.1"/>
</dbReference>
<name>A0A2T0XAZ3_9BURK</name>
<evidence type="ECO:0000313" key="14">
    <source>
        <dbReference type="Proteomes" id="UP000238308"/>
    </source>
</evidence>
<dbReference type="PIRSF" id="PIRSF006446">
    <property type="entry name" value="Cyt_quinol_oxidase_1"/>
    <property type="match status" value="1"/>
</dbReference>
<evidence type="ECO:0000256" key="10">
    <source>
        <dbReference type="ARBA" id="ARBA00023004"/>
    </source>
</evidence>
<dbReference type="InterPro" id="IPR002585">
    <property type="entry name" value="Cyt-d_ubiquinol_oxidase_su_1"/>
</dbReference>
<dbReference type="GO" id="GO:0019646">
    <property type="term" value="P:aerobic electron transport chain"/>
    <property type="evidence" value="ECO:0007669"/>
    <property type="project" value="InterPro"/>
</dbReference>
<evidence type="ECO:0000256" key="12">
    <source>
        <dbReference type="PIRNR" id="PIRNR006446"/>
    </source>
</evidence>
<evidence type="ECO:0000256" key="9">
    <source>
        <dbReference type="ARBA" id="ARBA00022989"/>
    </source>
</evidence>
<proteinExistence type="inferred from homology"/>
<evidence type="ECO:0000256" key="4">
    <source>
        <dbReference type="ARBA" id="ARBA00022475"/>
    </source>
</evidence>
<evidence type="ECO:0000256" key="6">
    <source>
        <dbReference type="ARBA" id="ARBA00022692"/>
    </source>
</evidence>
<dbReference type="OrthoDB" id="9807042at2"/>
<comment type="subcellular location">
    <subcellularLocation>
        <location evidence="12">Cell inner membrane</location>
    </subcellularLocation>
    <subcellularLocation>
        <location evidence="1">Cell membrane</location>
        <topology evidence="1">Multi-pass membrane protein</topology>
    </subcellularLocation>
</comment>
<dbReference type="Pfam" id="PF01654">
    <property type="entry name" value="Cyt_bd_oxida_I"/>
    <property type="match status" value="1"/>
</dbReference>
<dbReference type="GO" id="GO:0009055">
    <property type="term" value="F:electron transfer activity"/>
    <property type="evidence" value="ECO:0007669"/>
    <property type="project" value="UniProtKB-UniRule"/>
</dbReference>
<feature type="transmembrane region" description="Helical" evidence="12">
    <location>
        <begin position="334"/>
        <end position="355"/>
    </location>
</feature>
<feature type="transmembrane region" description="Helical" evidence="12">
    <location>
        <begin position="230"/>
        <end position="249"/>
    </location>
</feature>
<keyword evidence="3 12" id="KW-0813">Transport</keyword>
<comment type="caution">
    <text evidence="13">The sequence shown here is derived from an EMBL/GenBank/DDBJ whole genome shotgun (WGS) entry which is preliminary data.</text>
</comment>
<evidence type="ECO:0000256" key="2">
    <source>
        <dbReference type="ARBA" id="ARBA00009819"/>
    </source>
</evidence>
<protein>
    <submittedName>
        <fullName evidence="13">Cytochrome bd-I ubiquinol oxidase subunit 1 apoprotein</fullName>
    </submittedName>
</protein>
<keyword evidence="14" id="KW-1185">Reference proteome</keyword>
<feature type="transmembrane region" description="Helical" evidence="12">
    <location>
        <begin position="367"/>
        <end position="389"/>
    </location>
</feature>
<evidence type="ECO:0000313" key="13">
    <source>
        <dbReference type="EMBL" id="PRY96107.1"/>
    </source>
</evidence>
<evidence type="ECO:0000256" key="1">
    <source>
        <dbReference type="ARBA" id="ARBA00004651"/>
    </source>
</evidence>
<dbReference type="Proteomes" id="UP000238308">
    <property type="component" value="Unassembled WGS sequence"/>
</dbReference>
<dbReference type="GO" id="GO:0070069">
    <property type="term" value="C:cytochrome complex"/>
    <property type="evidence" value="ECO:0007669"/>
    <property type="project" value="UniProtKB-UniRule"/>
</dbReference>
<dbReference type="GO" id="GO:0016682">
    <property type="term" value="F:oxidoreductase activity, acting on diphenols and related substances as donors, oxygen as acceptor"/>
    <property type="evidence" value="ECO:0007669"/>
    <property type="project" value="TreeGrafter"/>
</dbReference>
<dbReference type="AlphaFoldDB" id="A0A2T0XAZ3"/>
<gene>
    <name evidence="13" type="ORF">BCM14_3047</name>
</gene>
<organism evidence="13 14">
    <name type="scientific">Jezberella montanilacus</name>
    <dbReference type="NCBI Taxonomy" id="323426"/>
    <lineage>
        <taxon>Bacteria</taxon>
        <taxon>Pseudomonadati</taxon>
        <taxon>Pseudomonadota</taxon>
        <taxon>Betaproteobacteria</taxon>
        <taxon>Burkholderiales</taxon>
        <taxon>Alcaligenaceae</taxon>
        <taxon>Jezberella</taxon>
    </lineage>
</organism>
<feature type="transmembrane region" description="Helical" evidence="12">
    <location>
        <begin position="190"/>
        <end position="209"/>
    </location>
</feature>
<keyword evidence="9 12" id="KW-1133">Transmembrane helix</keyword>
<dbReference type="GO" id="GO:0020037">
    <property type="term" value="F:heme binding"/>
    <property type="evidence" value="ECO:0007669"/>
    <property type="project" value="TreeGrafter"/>
</dbReference>
<accession>A0A2T0XAZ3</accession>
<keyword evidence="11 12" id="KW-0472">Membrane</keyword>
<feature type="transmembrane region" description="Helical" evidence="12">
    <location>
        <begin position="56"/>
        <end position="77"/>
    </location>
</feature>
<keyword evidence="8 12" id="KW-0249">Electron transport</keyword>
<reference evidence="13 14" key="1">
    <citation type="submission" date="2018-03" db="EMBL/GenBank/DDBJ databases">
        <title>Genomic Encyclopedia of Type Strains, Phase III (KMG-III): the genomes of soil and plant-associated and newly described type strains.</title>
        <authorList>
            <person name="Whitman W."/>
        </authorList>
    </citation>
    <scope>NUCLEOTIDE SEQUENCE [LARGE SCALE GENOMIC DNA]</scope>
    <source>
        <strain evidence="13 14">MWH-P2sevCIIIb</strain>
    </source>
</reference>
<keyword evidence="10 12" id="KW-0408">Iron</keyword>
<keyword evidence="7 12" id="KW-0479">Metal-binding</keyword>
<feature type="transmembrane region" description="Helical" evidence="12">
    <location>
        <begin position="414"/>
        <end position="440"/>
    </location>
</feature>
<keyword evidence="4 12" id="KW-1003">Cell membrane</keyword>
<feature type="transmembrane region" description="Helical" evidence="12">
    <location>
        <begin position="97"/>
        <end position="118"/>
    </location>
</feature>
<keyword evidence="5 12" id="KW-0349">Heme</keyword>